<comment type="caution">
    <text evidence="1">The sequence shown here is derived from an EMBL/GenBank/DDBJ whole genome shotgun (WGS) entry which is preliminary data.</text>
</comment>
<dbReference type="EMBL" id="JAHRIN010051718">
    <property type="protein sequence ID" value="MEQ2209709.1"/>
    <property type="molecule type" value="Genomic_DNA"/>
</dbReference>
<dbReference type="InterPro" id="IPR036388">
    <property type="entry name" value="WH-like_DNA-bd_sf"/>
</dbReference>
<dbReference type="InterPro" id="IPR036390">
    <property type="entry name" value="WH_DNA-bd_sf"/>
</dbReference>
<name>A0ABV0RNE3_9TELE</name>
<dbReference type="PANTHER" id="PTHR16206:SF9">
    <property type="entry name" value="DEP DOMAIN-CONTAINING PROTEIN 7"/>
    <property type="match status" value="1"/>
</dbReference>
<sequence>MSTIRERAAALNLAEKLCVRPQAPGVAIKPAQASSIWSSLISHLRSTVTVKRRLVHLRSHNDCFLGSEAVDVLAGHITNAKGFEGEALLHLFCLTMYLTRLVLVLFI</sequence>
<gene>
    <name evidence="1" type="ORF">XENOCAPTIV_002973</name>
</gene>
<dbReference type="SUPFAM" id="SSF46785">
    <property type="entry name" value="Winged helix' DNA-binding domain"/>
    <property type="match status" value="1"/>
</dbReference>
<organism evidence="1 2">
    <name type="scientific">Xenoophorus captivus</name>
    <dbReference type="NCBI Taxonomy" id="1517983"/>
    <lineage>
        <taxon>Eukaryota</taxon>
        <taxon>Metazoa</taxon>
        <taxon>Chordata</taxon>
        <taxon>Craniata</taxon>
        <taxon>Vertebrata</taxon>
        <taxon>Euteleostomi</taxon>
        <taxon>Actinopterygii</taxon>
        <taxon>Neopterygii</taxon>
        <taxon>Teleostei</taxon>
        <taxon>Neoteleostei</taxon>
        <taxon>Acanthomorphata</taxon>
        <taxon>Ovalentaria</taxon>
        <taxon>Atherinomorphae</taxon>
        <taxon>Cyprinodontiformes</taxon>
        <taxon>Goodeidae</taxon>
        <taxon>Xenoophorus</taxon>
    </lineage>
</organism>
<dbReference type="Gene3D" id="1.10.10.10">
    <property type="entry name" value="Winged helix-like DNA-binding domain superfamily/Winged helix DNA-binding domain"/>
    <property type="match status" value="1"/>
</dbReference>
<keyword evidence="2" id="KW-1185">Reference proteome</keyword>
<evidence type="ECO:0000313" key="1">
    <source>
        <dbReference type="EMBL" id="MEQ2209709.1"/>
    </source>
</evidence>
<reference evidence="1 2" key="1">
    <citation type="submission" date="2021-06" db="EMBL/GenBank/DDBJ databases">
        <authorList>
            <person name="Palmer J.M."/>
        </authorList>
    </citation>
    <scope>NUCLEOTIDE SEQUENCE [LARGE SCALE GENOMIC DNA]</scope>
    <source>
        <strain evidence="1 2">XC_2019</strain>
        <tissue evidence="1">Muscle</tissue>
    </source>
</reference>
<evidence type="ECO:0000313" key="2">
    <source>
        <dbReference type="Proteomes" id="UP001434883"/>
    </source>
</evidence>
<accession>A0ABV0RNE3</accession>
<dbReference type="PANTHER" id="PTHR16206">
    <property type="entry name" value="DEP DOMAIN-CONTAINING"/>
    <property type="match status" value="1"/>
</dbReference>
<proteinExistence type="predicted"/>
<protein>
    <submittedName>
        <fullName evidence="1">Uncharacterized protein</fullName>
    </submittedName>
</protein>
<dbReference type="Proteomes" id="UP001434883">
    <property type="component" value="Unassembled WGS sequence"/>
</dbReference>